<keyword evidence="9" id="KW-1185">Reference proteome</keyword>
<organism evidence="8 9">
    <name type="scientific">Exidia glandulosa HHB12029</name>
    <dbReference type="NCBI Taxonomy" id="1314781"/>
    <lineage>
        <taxon>Eukaryota</taxon>
        <taxon>Fungi</taxon>
        <taxon>Dikarya</taxon>
        <taxon>Basidiomycota</taxon>
        <taxon>Agaricomycotina</taxon>
        <taxon>Agaricomycetes</taxon>
        <taxon>Auriculariales</taxon>
        <taxon>Exidiaceae</taxon>
        <taxon>Exidia</taxon>
    </lineage>
</organism>
<evidence type="ECO:0000256" key="3">
    <source>
        <dbReference type="ARBA" id="ARBA00023052"/>
    </source>
</evidence>
<dbReference type="Proteomes" id="UP000077266">
    <property type="component" value="Unassembled WGS sequence"/>
</dbReference>
<dbReference type="InterPro" id="IPR019789">
    <property type="entry name" value="Xul5P/Fru6P_PKetolase_ThDP_BS"/>
</dbReference>
<dbReference type="Gene3D" id="3.40.50.970">
    <property type="match status" value="2"/>
</dbReference>
<dbReference type="Pfam" id="PF03894">
    <property type="entry name" value="XFP"/>
    <property type="match status" value="1"/>
</dbReference>
<dbReference type="GO" id="GO:0016832">
    <property type="term" value="F:aldehyde-lyase activity"/>
    <property type="evidence" value="ECO:0007669"/>
    <property type="project" value="InterPro"/>
</dbReference>
<keyword evidence="3" id="KW-0786">Thiamine pyrophosphate</keyword>
<evidence type="ECO:0000313" key="8">
    <source>
        <dbReference type="EMBL" id="KZV94829.1"/>
    </source>
</evidence>
<dbReference type="InParanoid" id="A0A166ASS9"/>
<evidence type="ECO:0000256" key="5">
    <source>
        <dbReference type="SAM" id="MobiDB-lite"/>
    </source>
</evidence>
<dbReference type="AlphaFoldDB" id="A0A166ASS9"/>
<dbReference type="PANTHER" id="PTHR31273:SF1">
    <property type="entry name" value="PHOSPHOKETOLASE-RELATED"/>
    <property type="match status" value="1"/>
</dbReference>
<dbReference type="SUPFAM" id="SSF52922">
    <property type="entry name" value="TK C-terminal domain-like"/>
    <property type="match status" value="1"/>
</dbReference>
<dbReference type="InterPro" id="IPR018970">
    <property type="entry name" value="Xul5P/Fru6P_PKetolase_N"/>
</dbReference>
<evidence type="ECO:0000313" key="9">
    <source>
        <dbReference type="Proteomes" id="UP000077266"/>
    </source>
</evidence>
<evidence type="ECO:0000256" key="2">
    <source>
        <dbReference type="ARBA" id="ARBA00005623"/>
    </source>
</evidence>
<comment type="cofactor">
    <cofactor evidence="1">
        <name>thiamine diphosphate</name>
        <dbReference type="ChEBI" id="CHEBI:58937"/>
    </cofactor>
</comment>
<reference evidence="8 9" key="1">
    <citation type="journal article" date="2016" name="Mol. Biol. Evol.">
        <title>Comparative Genomics of Early-Diverging Mushroom-Forming Fungi Provides Insights into the Origins of Lignocellulose Decay Capabilities.</title>
        <authorList>
            <person name="Nagy L.G."/>
            <person name="Riley R."/>
            <person name="Tritt A."/>
            <person name="Adam C."/>
            <person name="Daum C."/>
            <person name="Floudas D."/>
            <person name="Sun H."/>
            <person name="Yadav J.S."/>
            <person name="Pangilinan J."/>
            <person name="Larsson K.H."/>
            <person name="Matsuura K."/>
            <person name="Barry K."/>
            <person name="Labutti K."/>
            <person name="Kuo R."/>
            <person name="Ohm R.A."/>
            <person name="Bhattacharya S.S."/>
            <person name="Shirouzu T."/>
            <person name="Yoshinaga Y."/>
            <person name="Martin F.M."/>
            <person name="Grigoriev I.V."/>
            <person name="Hibbett D.S."/>
        </authorList>
    </citation>
    <scope>NUCLEOTIDE SEQUENCE [LARGE SCALE GENOMIC DNA]</scope>
    <source>
        <strain evidence="8 9">HHB12029</strain>
    </source>
</reference>
<feature type="domain" description="Xylulose 5-phosphate/Fructose 6-phosphate phosphoketolase C-terminal" evidence="6">
    <location>
        <begin position="617"/>
        <end position="821"/>
    </location>
</feature>
<comment type="similarity">
    <text evidence="2">Belongs to the XFP family.</text>
</comment>
<dbReference type="PANTHER" id="PTHR31273">
    <property type="entry name" value="PHOSPHOKETOLASE-RELATED"/>
    <property type="match status" value="1"/>
</dbReference>
<dbReference type="PROSITE" id="PS60003">
    <property type="entry name" value="PHOSPHOKETOLASE_2"/>
    <property type="match status" value="1"/>
</dbReference>
<feature type="domain" description="Xylulose 5-phosphate/Fructose 6-phosphate phosphoketolase N-terminal" evidence="7">
    <location>
        <begin position="40"/>
        <end position="412"/>
    </location>
</feature>
<keyword evidence="4" id="KW-0456">Lyase</keyword>
<dbReference type="Pfam" id="PF09363">
    <property type="entry name" value="XFP_C"/>
    <property type="match status" value="1"/>
</dbReference>
<proteinExistence type="inferred from homology"/>
<gene>
    <name evidence="8" type="ORF">EXIGLDRAFT_611286</name>
</gene>
<dbReference type="PIRSF" id="PIRSF017245">
    <property type="entry name" value="Phosphoketolase"/>
    <property type="match status" value="1"/>
</dbReference>
<dbReference type="InterPro" id="IPR018969">
    <property type="entry name" value="Xul5P/Fru6P_PKetolase_C"/>
</dbReference>
<dbReference type="Gene3D" id="3.40.50.920">
    <property type="match status" value="1"/>
</dbReference>
<dbReference type="GO" id="GO:0005975">
    <property type="term" value="P:carbohydrate metabolic process"/>
    <property type="evidence" value="ECO:0007669"/>
    <property type="project" value="InterPro"/>
</dbReference>
<sequence length="838" mass="92283">MVSQPAITPPKPSQLDANVLKTLLVELDIETAAKTLDVPVDALLAFQRAANYLSTAQIYLQKNALLSRPLEKGDVKPRLLGHFGTCPGLNLVYAHTNLLVKRHPNLNAIYVTGPGHGAPAVLASLYIEGTLSHFYPDYPVDAQGFEKLTKAFSWPGGFPSHVNAETPGAIHEGGELGYALAVSYGSVMDKPNLITVCVVGDGEAETGPTATAWHAHKYIDPAESGAVLPVLHVNGFKISERTLFGTMDDYELGALFSGYGYQVRIVDYGAIGKDDKEDETKARALNLNMAVTMEWALSEIKKIQDAARSGTPQVKPRWPMIVLRTPKGMTAPKVLEGKPVVGSFRSHQVPLPTPGSDDQQFKMLEEWLKSYGPTDLFDPNGKGDAFFKSGILDIFPEQERRLGMLRETYASYEPLDLPPFQDYSYEKGKEISAMKAIGTYLEAVVEKNPTNFRIFSPDEFASNKLDSVLNKTSRNFQWDPETANSGGRVIEMLSEHTLQGFLQGYTLTGRTGLFPSYEAFLGIVTTMAVQYAKFQKMAKETKWRGDTASLNYIETSTLWRQEHNGYSHQNPGFIGALLNLPATMTRVYLPPDANTATSVIAHCLRSKNYINLIIGSKAVSPNFLSVEEAERHCIAGASVWRAYSTDGGVNPDVTLVGIGVEVTVETIAAAALLQKEGVRVRVVNVVDLMVLGDAGKHPHALDNEAFESLFGRNSPVVINYHGYPRDVKGLLFSRNQSLTRSRFEVLGYIEEGTTTTPWSMLRINDADRFTICQRAVAMVATFRPQSIIATRAHELESWFLHKKELMRKYALEHGEDSPEVAGNPAAKTLIEGEEYGKK</sequence>
<feature type="region of interest" description="Disordered" evidence="5">
    <location>
        <begin position="815"/>
        <end position="838"/>
    </location>
</feature>
<dbReference type="STRING" id="1314781.A0A166ASS9"/>
<evidence type="ECO:0000256" key="1">
    <source>
        <dbReference type="ARBA" id="ARBA00001964"/>
    </source>
</evidence>
<evidence type="ECO:0000259" key="6">
    <source>
        <dbReference type="Pfam" id="PF09363"/>
    </source>
</evidence>
<dbReference type="EMBL" id="KV425966">
    <property type="protein sequence ID" value="KZV94829.1"/>
    <property type="molecule type" value="Genomic_DNA"/>
</dbReference>
<evidence type="ECO:0000256" key="4">
    <source>
        <dbReference type="ARBA" id="ARBA00023239"/>
    </source>
</evidence>
<dbReference type="InterPro" id="IPR005593">
    <property type="entry name" value="Xul5P/Fru6P_PKetolase"/>
</dbReference>
<dbReference type="InterPro" id="IPR019790">
    <property type="entry name" value="Xul5P/Fru6P_PKetolase_CS"/>
</dbReference>
<dbReference type="InterPro" id="IPR029061">
    <property type="entry name" value="THDP-binding"/>
</dbReference>
<dbReference type="Pfam" id="PF09364">
    <property type="entry name" value="XFP_N"/>
    <property type="match status" value="1"/>
</dbReference>
<accession>A0A166ASS9</accession>
<dbReference type="PROSITE" id="PS60002">
    <property type="entry name" value="PHOSPHOKETOLASE_1"/>
    <property type="match status" value="1"/>
</dbReference>
<name>A0A166ASS9_EXIGL</name>
<dbReference type="InterPro" id="IPR009014">
    <property type="entry name" value="Transketo_C/PFOR_II"/>
</dbReference>
<dbReference type="FunCoup" id="A0A166ASS9">
    <property type="interactions" value="16"/>
</dbReference>
<dbReference type="SUPFAM" id="SSF52518">
    <property type="entry name" value="Thiamin diphosphate-binding fold (THDP-binding)"/>
    <property type="match status" value="2"/>
</dbReference>
<evidence type="ECO:0000259" key="7">
    <source>
        <dbReference type="Pfam" id="PF09364"/>
    </source>
</evidence>
<dbReference type="OrthoDB" id="2532903at2759"/>
<protein>
    <submittedName>
        <fullName evidence="8">Putative phosphoketolase</fullName>
    </submittedName>
</protein>